<reference evidence="3" key="1">
    <citation type="journal article" date="2023" name="Commun. Biol.">
        <title>Genome analysis of Parmales, the sister group of diatoms, reveals the evolutionary specialization of diatoms from phago-mixotrophs to photoautotrophs.</title>
        <authorList>
            <person name="Ban H."/>
            <person name="Sato S."/>
            <person name="Yoshikawa S."/>
            <person name="Yamada K."/>
            <person name="Nakamura Y."/>
            <person name="Ichinomiya M."/>
            <person name="Sato N."/>
            <person name="Blanc-Mathieu R."/>
            <person name="Endo H."/>
            <person name="Kuwata A."/>
            <person name="Ogata H."/>
        </authorList>
    </citation>
    <scope>NUCLEOTIDE SEQUENCE [LARGE SCALE GENOMIC DNA]</scope>
</reference>
<accession>A0A9W7LEU8</accession>
<feature type="region of interest" description="Disordered" evidence="1">
    <location>
        <begin position="49"/>
        <end position="115"/>
    </location>
</feature>
<dbReference type="Proteomes" id="UP001165065">
    <property type="component" value="Unassembled WGS sequence"/>
</dbReference>
<evidence type="ECO:0000313" key="3">
    <source>
        <dbReference type="Proteomes" id="UP001165065"/>
    </source>
</evidence>
<dbReference type="AlphaFoldDB" id="A0A9W7LEU8"/>
<comment type="caution">
    <text evidence="2">The sequence shown here is derived from an EMBL/GenBank/DDBJ whole genome shotgun (WGS) entry which is preliminary data.</text>
</comment>
<name>A0A9W7LEU8_9STRA</name>
<evidence type="ECO:0000313" key="2">
    <source>
        <dbReference type="EMBL" id="GMI47904.1"/>
    </source>
</evidence>
<organism evidence="2 3">
    <name type="scientific">Triparma columacea</name>
    <dbReference type="NCBI Taxonomy" id="722753"/>
    <lineage>
        <taxon>Eukaryota</taxon>
        <taxon>Sar</taxon>
        <taxon>Stramenopiles</taxon>
        <taxon>Ochrophyta</taxon>
        <taxon>Bolidophyceae</taxon>
        <taxon>Parmales</taxon>
        <taxon>Triparmaceae</taxon>
        <taxon>Triparma</taxon>
    </lineage>
</organism>
<evidence type="ECO:0000256" key="1">
    <source>
        <dbReference type="SAM" id="MobiDB-lite"/>
    </source>
</evidence>
<dbReference type="EMBL" id="BRYA01000365">
    <property type="protein sequence ID" value="GMI47904.1"/>
    <property type="molecule type" value="Genomic_DNA"/>
</dbReference>
<protein>
    <submittedName>
        <fullName evidence="2">Uncharacterized protein</fullName>
    </submittedName>
</protein>
<sequence length="115" mass="12725">MSTSPEPRLVSKKNKKALSLDDVSDSIDIFLPNVTDEELRVKLEAVRDGANSVRENMGESSGAAEVSLADLINGSGVKAENEDDDHNDGKKRKKEKSEKKEKKKKKKKVKVEESN</sequence>
<proteinExistence type="predicted"/>
<gene>
    <name evidence="2" type="ORF">TrCOL_g4844</name>
</gene>
<keyword evidence="3" id="KW-1185">Reference proteome</keyword>